<dbReference type="PANTHER" id="PTHR12984">
    <property type="entry name" value="SCY1-RELATED S/T PROTEIN KINASE-LIKE"/>
    <property type="match status" value="1"/>
</dbReference>
<organism evidence="3 4">
    <name type="scientific">Nadsonia fulvescens var. elongata DSM 6958</name>
    <dbReference type="NCBI Taxonomy" id="857566"/>
    <lineage>
        <taxon>Eukaryota</taxon>
        <taxon>Fungi</taxon>
        <taxon>Dikarya</taxon>
        <taxon>Ascomycota</taxon>
        <taxon>Saccharomycotina</taxon>
        <taxon>Dipodascomycetes</taxon>
        <taxon>Dipodascales</taxon>
        <taxon>Dipodascales incertae sedis</taxon>
        <taxon>Nadsonia</taxon>
    </lineage>
</organism>
<dbReference type="PANTHER" id="PTHR12984:SF6">
    <property type="entry name" value="SCY1-LIKE PROTEIN 2"/>
    <property type="match status" value="1"/>
</dbReference>
<dbReference type="InterPro" id="IPR011009">
    <property type="entry name" value="Kinase-like_dom_sf"/>
</dbReference>
<feature type="region of interest" description="Disordered" evidence="1">
    <location>
        <begin position="621"/>
        <end position="691"/>
    </location>
</feature>
<feature type="compositionally biased region" description="Low complexity" evidence="1">
    <location>
        <begin position="864"/>
        <end position="900"/>
    </location>
</feature>
<dbReference type="GO" id="GO:0005524">
    <property type="term" value="F:ATP binding"/>
    <property type="evidence" value="ECO:0007669"/>
    <property type="project" value="InterPro"/>
</dbReference>
<evidence type="ECO:0000313" key="3">
    <source>
        <dbReference type="EMBL" id="ODQ64236.1"/>
    </source>
</evidence>
<protein>
    <submittedName>
        <fullName evidence="3">Kinase-like protein</fullName>
    </submittedName>
</protein>
<reference evidence="3 4" key="1">
    <citation type="journal article" date="2016" name="Proc. Natl. Acad. Sci. U.S.A.">
        <title>Comparative genomics of biotechnologically important yeasts.</title>
        <authorList>
            <person name="Riley R."/>
            <person name="Haridas S."/>
            <person name="Wolfe K.H."/>
            <person name="Lopes M.R."/>
            <person name="Hittinger C.T."/>
            <person name="Goeker M."/>
            <person name="Salamov A.A."/>
            <person name="Wisecaver J.H."/>
            <person name="Long T.M."/>
            <person name="Calvey C.H."/>
            <person name="Aerts A.L."/>
            <person name="Barry K.W."/>
            <person name="Choi C."/>
            <person name="Clum A."/>
            <person name="Coughlan A.Y."/>
            <person name="Deshpande S."/>
            <person name="Douglass A.P."/>
            <person name="Hanson S.J."/>
            <person name="Klenk H.-P."/>
            <person name="LaButti K.M."/>
            <person name="Lapidus A."/>
            <person name="Lindquist E.A."/>
            <person name="Lipzen A.M."/>
            <person name="Meier-Kolthoff J.P."/>
            <person name="Ohm R.A."/>
            <person name="Otillar R.P."/>
            <person name="Pangilinan J.L."/>
            <person name="Peng Y."/>
            <person name="Rokas A."/>
            <person name="Rosa C.A."/>
            <person name="Scheuner C."/>
            <person name="Sibirny A.A."/>
            <person name="Slot J.C."/>
            <person name="Stielow J.B."/>
            <person name="Sun H."/>
            <person name="Kurtzman C.P."/>
            <person name="Blackwell M."/>
            <person name="Grigoriev I.V."/>
            <person name="Jeffries T.W."/>
        </authorList>
    </citation>
    <scope>NUCLEOTIDE SEQUENCE [LARGE SCALE GENOMIC DNA]</scope>
    <source>
        <strain evidence="3 4">DSM 6958</strain>
    </source>
</reference>
<evidence type="ECO:0000313" key="4">
    <source>
        <dbReference type="Proteomes" id="UP000095009"/>
    </source>
</evidence>
<dbReference type="OrthoDB" id="79687at2759"/>
<dbReference type="Gene3D" id="3.30.200.20">
    <property type="entry name" value="Phosphorylase Kinase, domain 1"/>
    <property type="match status" value="1"/>
</dbReference>
<dbReference type="SMART" id="SM00220">
    <property type="entry name" value="S_TKc"/>
    <property type="match status" value="1"/>
</dbReference>
<dbReference type="SUPFAM" id="SSF56112">
    <property type="entry name" value="Protein kinase-like (PK-like)"/>
    <property type="match status" value="1"/>
</dbReference>
<proteinExistence type="predicted"/>
<feature type="compositionally biased region" description="Polar residues" evidence="1">
    <location>
        <begin position="678"/>
        <end position="688"/>
    </location>
</feature>
<dbReference type="Gene3D" id="1.25.10.10">
    <property type="entry name" value="Leucine-rich Repeat Variant"/>
    <property type="match status" value="1"/>
</dbReference>
<gene>
    <name evidence="3" type="ORF">NADFUDRAFT_83790</name>
</gene>
<keyword evidence="3" id="KW-0808">Transferase</keyword>
<dbReference type="InterPro" id="IPR011989">
    <property type="entry name" value="ARM-like"/>
</dbReference>
<dbReference type="GO" id="GO:0004672">
    <property type="term" value="F:protein kinase activity"/>
    <property type="evidence" value="ECO:0007669"/>
    <property type="project" value="InterPro"/>
</dbReference>
<dbReference type="Gene3D" id="1.10.510.10">
    <property type="entry name" value="Transferase(Phosphotransferase) domain 1"/>
    <property type="match status" value="1"/>
</dbReference>
<keyword evidence="4" id="KW-1185">Reference proteome</keyword>
<dbReference type="AlphaFoldDB" id="A0A1E3PFM8"/>
<accession>A0A1E3PFM8</accession>
<evidence type="ECO:0000259" key="2">
    <source>
        <dbReference type="PROSITE" id="PS50011"/>
    </source>
</evidence>
<feature type="domain" description="Protein kinase" evidence="2">
    <location>
        <begin position="1"/>
        <end position="321"/>
    </location>
</feature>
<feature type="compositionally biased region" description="Polar residues" evidence="1">
    <location>
        <begin position="621"/>
        <end position="638"/>
    </location>
</feature>
<dbReference type="InterPro" id="IPR016024">
    <property type="entry name" value="ARM-type_fold"/>
</dbReference>
<dbReference type="CDD" id="cd14011">
    <property type="entry name" value="PK_SCY1_like"/>
    <property type="match status" value="1"/>
</dbReference>
<keyword evidence="3" id="KW-0418">Kinase</keyword>
<dbReference type="PROSITE" id="PS50011">
    <property type="entry name" value="PROTEIN_KINASE_DOM"/>
    <property type="match status" value="1"/>
</dbReference>
<sequence length="909" mass="99649">MFSGFKSLYTGISSNYSISSTPAFNAGPWTVYNAKKKATKEQVSVFAFDKKKLEKYLSANGVSKMVGTTDLYERLRKDVSSLAKLRHPSILKLIEPLEETKSGFTFVTEKVTSCLKTLMDIDASREKGKLSYHGTDDLSSGNNLDKELDEVVIQKGLLQVANGLQFLHEDAGLVHLDIQPTSIFVNEKGDWKISGLGLVANYDEGSKKEYFIAQYDSRIPKFVQMNLDYSAPELVLDHLLDYGNDLFSLGCVIIALYTYSNPLDTNNNPNNYQQDLPKLLNLKRESTNKLPPYLLDILPRLLSRQVNDRISARGFIDSKYFDNVLIKTIRFLDDYPAKLPAERVKFMKGLANVLGQFPFSILQSKILPTLLEELDKDEDLIGPILNNILAIGKDMSNLGFCGTILPQIKRVEDFNSGQIVLLNNLDIILSHLADVEIKKHVLPIFYKTLSSASPEIQGVALSKIVEMVPHLDFPTIKNEVFPKIGEIFAKTTSLNIKITALYALQGLVTNDGLDKYTVVEKLLPLLRGIKTREPKVMNSALGVFSNLVNILDYDTLAKDVVPQLWSMSIEANLTLDQFNEFMKTIKLASTKIETEHSRKLSSGLLSDSSSSLALNSGEEVNSFKSTPVNSSRIPTPSVSKPIGTDSTDSDSFDSFLSQSPVAPVSQQPQVEKKHVASSLKSAPRSSAVKSHYEQKNNINANSFSSHTVTSPVTSSFGAVQPLPPLQNAAVSSNSVSTLPSFNNTFPLQNPIQSMQISQPLQPFSQPIQSSWAPLIPNNNALSPSPNLNSISSQNGIANINRINSGNNYVNNNINKSNTGDSIDWSSATKPKPISPQLMMNGLNNSINVSALSFGSVGQNGSSLTGLNNSNGGHNSSSVSTPLSWNTSSNTHTTNTSNSNNGLNKYESLI</sequence>
<feature type="region of interest" description="Disordered" evidence="1">
    <location>
        <begin position="864"/>
        <end position="909"/>
    </location>
</feature>
<name>A0A1E3PFM8_9ASCO</name>
<dbReference type="InterPro" id="IPR000719">
    <property type="entry name" value="Prot_kinase_dom"/>
</dbReference>
<dbReference type="EMBL" id="KV454412">
    <property type="protein sequence ID" value="ODQ64236.1"/>
    <property type="molecule type" value="Genomic_DNA"/>
</dbReference>
<dbReference type="InterPro" id="IPR051177">
    <property type="entry name" value="CIK-Related_Protein"/>
</dbReference>
<dbReference type="Pfam" id="PF00069">
    <property type="entry name" value="Pkinase"/>
    <property type="match status" value="1"/>
</dbReference>
<dbReference type="Proteomes" id="UP000095009">
    <property type="component" value="Unassembled WGS sequence"/>
</dbReference>
<dbReference type="STRING" id="857566.A0A1E3PFM8"/>
<dbReference type="SUPFAM" id="SSF48371">
    <property type="entry name" value="ARM repeat"/>
    <property type="match status" value="1"/>
</dbReference>
<feature type="compositionally biased region" description="Low complexity" evidence="1">
    <location>
        <begin position="652"/>
        <end position="669"/>
    </location>
</feature>
<evidence type="ECO:0000256" key="1">
    <source>
        <dbReference type="SAM" id="MobiDB-lite"/>
    </source>
</evidence>